<organism evidence="1 2">
    <name type="scientific">Oedothorax gibbosus</name>
    <dbReference type="NCBI Taxonomy" id="931172"/>
    <lineage>
        <taxon>Eukaryota</taxon>
        <taxon>Metazoa</taxon>
        <taxon>Ecdysozoa</taxon>
        <taxon>Arthropoda</taxon>
        <taxon>Chelicerata</taxon>
        <taxon>Arachnida</taxon>
        <taxon>Araneae</taxon>
        <taxon>Araneomorphae</taxon>
        <taxon>Entelegynae</taxon>
        <taxon>Araneoidea</taxon>
        <taxon>Linyphiidae</taxon>
        <taxon>Erigoninae</taxon>
        <taxon>Oedothorax</taxon>
    </lineage>
</organism>
<evidence type="ECO:0000313" key="1">
    <source>
        <dbReference type="EMBL" id="KAG8190462.1"/>
    </source>
</evidence>
<evidence type="ECO:0000313" key="2">
    <source>
        <dbReference type="Proteomes" id="UP000827092"/>
    </source>
</evidence>
<comment type="caution">
    <text evidence="1">The sequence shown here is derived from an EMBL/GenBank/DDBJ whole genome shotgun (WGS) entry which is preliminary data.</text>
</comment>
<dbReference type="AlphaFoldDB" id="A0AAV6V290"/>
<proteinExistence type="predicted"/>
<keyword evidence="2" id="KW-1185">Reference proteome</keyword>
<dbReference type="EMBL" id="JAFNEN010000183">
    <property type="protein sequence ID" value="KAG8190462.1"/>
    <property type="molecule type" value="Genomic_DNA"/>
</dbReference>
<reference evidence="1 2" key="1">
    <citation type="journal article" date="2022" name="Nat. Ecol. Evol.">
        <title>A masculinizing supergene underlies an exaggerated male reproductive morph in a spider.</title>
        <authorList>
            <person name="Hendrickx F."/>
            <person name="De Corte Z."/>
            <person name="Sonet G."/>
            <person name="Van Belleghem S.M."/>
            <person name="Kostlbacher S."/>
            <person name="Vangestel C."/>
        </authorList>
    </citation>
    <scope>NUCLEOTIDE SEQUENCE [LARGE SCALE GENOMIC DNA]</scope>
    <source>
        <strain evidence="1">W744_W776</strain>
    </source>
</reference>
<accession>A0AAV6V290</accession>
<protein>
    <submittedName>
        <fullName evidence="1">Uncharacterized protein</fullName>
    </submittedName>
</protein>
<gene>
    <name evidence="1" type="ORF">JTE90_016700</name>
</gene>
<name>A0AAV6V290_9ARAC</name>
<dbReference type="Proteomes" id="UP000827092">
    <property type="component" value="Unassembled WGS sequence"/>
</dbReference>
<sequence>MSLARPIGITQFRYLPTLGGLTVPTALWWIKADQDWGLPPFPCCPPCHQKVTFFLFFAVGVRCSNDLDNGPSCHSTVVLGQQKQSTCAKRRHLKVPHSRSPLRSDASPIAVTCPEASLLPCDIKLLPPPISCKGKGRPLGGLFAEKSTRGPSAESLGPNMRSLGGQERPFTCHKPPPCLAFRVWYLHPALSVDVQERTLRVFWYLFVAWKSYKCL</sequence>